<reference evidence="1" key="1">
    <citation type="submission" date="2020-05" db="EMBL/GenBank/DDBJ databases">
        <title>Large-scale comparative analyses of tick genomes elucidate their genetic diversity and vector capacities.</title>
        <authorList>
            <person name="Jia N."/>
            <person name="Wang J."/>
            <person name="Shi W."/>
            <person name="Du L."/>
            <person name="Sun Y."/>
            <person name="Zhan W."/>
            <person name="Jiang J."/>
            <person name="Wang Q."/>
            <person name="Zhang B."/>
            <person name="Ji P."/>
            <person name="Sakyi L.B."/>
            <person name="Cui X."/>
            <person name="Yuan T."/>
            <person name="Jiang B."/>
            <person name="Yang W."/>
            <person name="Lam T.T.-Y."/>
            <person name="Chang Q."/>
            <person name="Ding S."/>
            <person name="Wang X."/>
            <person name="Zhu J."/>
            <person name="Ruan X."/>
            <person name="Zhao L."/>
            <person name="Wei J."/>
            <person name="Que T."/>
            <person name="Du C."/>
            <person name="Cheng J."/>
            <person name="Dai P."/>
            <person name="Han X."/>
            <person name="Huang E."/>
            <person name="Gao Y."/>
            <person name="Liu J."/>
            <person name="Shao H."/>
            <person name="Ye R."/>
            <person name="Li L."/>
            <person name="Wei W."/>
            <person name="Wang X."/>
            <person name="Wang C."/>
            <person name="Yang T."/>
            <person name="Huo Q."/>
            <person name="Li W."/>
            <person name="Guo W."/>
            <person name="Chen H."/>
            <person name="Zhou L."/>
            <person name="Ni X."/>
            <person name="Tian J."/>
            <person name="Zhou Y."/>
            <person name="Sheng Y."/>
            <person name="Liu T."/>
            <person name="Pan Y."/>
            <person name="Xia L."/>
            <person name="Li J."/>
            <person name="Zhao F."/>
            <person name="Cao W."/>
        </authorList>
    </citation>
    <scope>NUCLEOTIDE SEQUENCE</scope>
    <source>
        <strain evidence="1">Hyas-2018</strain>
    </source>
</reference>
<comment type="caution">
    <text evidence="1">The sequence shown here is derived from an EMBL/GenBank/DDBJ whole genome shotgun (WGS) entry which is preliminary data.</text>
</comment>
<keyword evidence="2" id="KW-1185">Reference proteome</keyword>
<dbReference type="EMBL" id="CM023481">
    <property type="protein sequence ID" value="KAH6945912.1"/>
    <property type="molecule type" value="Genomic_DNA"/>
</dbReference>
<dbReference type="Proteomes" id="UP000821845">
    <property type="component" value="Chromosome 1"/>
</dbReference>
<proteinExistence type="predicted"/>
<gene>
    <name evidence="1" type="ORF">HPB50_010662</name>
</gene>
<evidence type="ECO:0000313" key="2">
    <source>
        <dbReference type="Proteomes" id="UP000821845"/>
    </source>
</evidence>
<name>A0ACB7THX3_HYAAI</name>
<organism evidence="1 2">
    <name type="scientific">Hyalomma asiaticum</name>
    <name type="common">Tick</name>
    <dbReference type="NCBI Taxonomy" id="266040"/>
    <lineage>
        <taxon>Eukaryota</taxon>
        <taxon>Metazoa</taxon>
        <taxon>Ecdysozoa</taxon>
        <taxon>Arthropoda</taxon>
        <taxon>Chelicerata</taxon>
        <taxon>Arachnida</taxon>
        <taxon>Acari</taxon>
        <taxon>Parasitiformes</taxon>
        <taxon>Ixodida</taxon>
        <taxon>Ixodoidea</taxon>
        <taxon>Ixodidae</taxon>
        <taxon>Hyalomminae</taxon>
        <taxon>Hyalomma</taxon>
    </lineage>
</organism>
<evidence type="ECO:0000313" key="1">
    <source>
        <dbReference type="EMBL" id="KAH6945912.1"/>
    </source>
</evidence>
<protein>
    <submittedName>
        <fullName evidence="1">Uncharacterized protein</fullName>
    </submittedName>
</protein>
<accession>A0ACB7THX3</accession>
<sequence length="68" mass="7848">MRYTAAVCNAKRIMFRIFGEQLTPRAAGAERRLDLEKKLLGPSPLQPCHWKTKNATRTYTPTSLRKEE</sequence>